<organism evidence="2 3">
    <name type="scientific">Mesotoga prima MesG1.Ag.4.2</name>
    <dbReference type="NCBI Taxonomy" id="660470"/>
    <lineage>
        <taxon>Bacteria</taxon>
        <taxon>Thermotogati</taxon>
        <taxon>Thermotogota</taxon>
        <taxon>Thermotogae</taxon>
        <taxon>Kosmotogales</taxon>
        <taxon>Kosmotogaceae</taxon>
        <taxon>Mesotoga</taxon>
    </lineage>
</organism>
<dbReference type="Proteomes" id="UP000002881">
    <property type="component" value="Chromosome"/>
</dbReference>
<proteinExistence type="predicted"/>
<feature type="domain" description="HTH cro/C1-type" evidence="1">
    <location>
        <begin position="54"/>
        <end position="109"/>
    </location>
</feature>
<evidence type="ECO:0000313" key="2">
    <source>
        <dbReference type="EMBL" id="AFK07955.1"/>
    </source>
</evidence>
<keyword evidence="3" id="KW-1185">Reference proteome</keyword>
<dbReference type="SMART" id="SM00530">
    <property type="entry name" value="HTH_XRE"/>
    <property type="match status" value="1"/>
</dbReference>
<accession>I2F7Q2</accession>
<evidence type="ECO:0000313" key="3">
    <source>
        <dbReference type="Proteomes" id="UP000002881"/>
    </source>
</evidence>
<dbReference type="KEGG" id="mpg:Theba_2329"/>
<dbReference type="GO" id="GO:0003677">
    <property type="term" value="F:DNA binding"/>
    <property type="evidence" value="ECO:0007669"/>
    <property type="project" value="InterPro"/>
</dbReference>
<dbReference type="eggNOG" id="COG1396">
    <property type="taxonomic scope" value="Bacteria"/>
</dbReference>
<evidence type="ECO:0000259" key="1">
    <source>
        <dbReference type="PROSITE" id="PS50943"/>
    </source>
</evidence>
<dbReference type="Pfam" id="PF01381">
    <property type="entry name" value="HTH_3"/>
    <property type="match status" value="1"/>
</dbReference>
<name>I2F7Q2_9BACT</name>
<dbReference type="CDD" id="cd00093">
    <property type="entry name" value="HTH_XRE"/>
    <property type="match status" value="1"/>
</dbReference>
<dbReference type="PROSITE" id="PS50943">
    <property type="entry name" value="HTH_CROC1"/>
    <property type="match status" value="1"/>
</dbReference>
<protein>
    <submittedName>
        <fullName evidence="2">Putative transcriptional regulator</fullName>
    </submittedName>
</protein>
<dbReference type="STRING" id="660470.Theba_2329"/>
<dbReference type="HOGENOM" id="CLU_1803898_0_0_0"/>
<dbReference type="RefSeq" id="WP_014731706.1">
    <property type="nucleotide sequence ID" value="NC_017934.1"/>
</dbReference>
<dbReference type="AlphaFoldDB" id="I2F7Q2"/>
<dbReference type="InterPro" id="IPR010982">
    <property type="entry name" value="Lambda_DNA-bd_dom_sf"/>
</dbReference>
<dbReference type="GeneID" id="87108050"/>
<dbReference type="EMBL" id="CP003532">
    <property type="protein sequence ID" value="AFK07955.1"/>
    <property type="molecule type" value="Genomic_DNA"/>
</dbReference>
<gene>
    <name evidence="2" type="ORF">Theba_2329</name>
</gene>
<dbReference type="InterPro" id="IPR001387">
    <property type="entry name" value="Cro/C1-type_HTH"/>
</dbReference>
<reference evidence="2 3" key="1">
    <citation type="journal article" date="2012" name="Genome Biol. Evol.">
        <title>Genome Sequence of the Mesophilic Thermotogales Bacterium Mesotoga prima MesG1.Ag.4.2 Reveals the Largest Thermotogales Genome To Date.</title>
        <authorList>
            <person name="Zhaxybayeva O."/>
            <person name="Swithers K.S."/>
            <person name="Foght J."/>
            <person name="Green A.G."/>
            <person name="Bruce D."/>
            <person name="Detter C."/>
            <person name="Han S."/>
            <person name="Teshima H."/>
            <person name="Han J."/>
            <person name="Woyke T."/>
            <person name="Pitluck S."/>
            <person name="Nolan M."/>
            <person name="Ivanova N."/>
            <person name="Pati A."/>
            <person name="Land M.L."/>
            <person name="Dlutek M."/>
            <person name="Doolittle W.F."/>
            <person name="Noll K.M."/>
            <person name="Nesbo C.L."/>
        </authorList>
    </citation>
    <scope>NUCLEOTIDE SEQUENCE [LARGE SCALE GENOMIC DNA]</scope>
    <source>
        <strain evidence="3">mesG1.Ag.4.2</strain>
    </source>
</reference>
<dbReference type="Gene3D" id="1.10.260.40">
    <property type="entry name" value="lambda repressor-like DNA-binding domains"/>
    <property type="match status" value="1"/>
</dbReference>
<dbReference type="SUPFAM" id="SSF47413">
    <property type="entry name" value="lambda repressor-like DNA-binding domains"/>
    <property type="match status" value="1"/>
</dbReference>
<sequence>MFSWGVGDGNKRMVTENPEPLFKRDSDLLLESADDDTRFELKLIGVMTDISAALINYRADNSLSQKELAEKLECSQAMVSKIESGDYNFTIRKLFDVVNKLGGRVSLEIDFKDGTSVTNSSEERVSIWECVGNQSIKGMKNSA</sequence>